<dbReference type="Proteomes" id="UP000619079">
    <property type="component" value="Unassembled WGS sequence"/>
</dbReference>
<dbReference type="PROSITE" id="PS50198">
    <property type="entry name" value="PPIC_PPIASE_2"/>
    <property type="match status" value="1"/>
</dbReference>
<feature type="signal peptide" evidence="6">
    <location>
        <begin position="1"/>
        <end position="29"/>
    </location>
</feature>
<evidence type="ECO:0000256" key="5">
    <source>
        <dbReference type="PROSITE-ProRule" id="PRU00278"/>
    </source>
</evidence>
<dbReference type="Pfam" id="PF00639">
    <property type="entry name" value="Rotamase"/>
    <property type="match status" value="1"/>
</dbReference>
<name>A0A8J7LSZ2_9RHOB</name>
<evidence type="ECO:0000313" key="8">
    <source>
        <dbReference type="EMBL" id="MBJ6373378.1"/>
    </source>
</evidence>
<evidence type="ECO:0000313" key="9">
    <source>
        <dbReference type="Proteomes" id="UP000619079"/>
    </source>
</evidence>
<dbReference type="InterPro" id="IPR000297">
    <property type="entry name" value="PPIase_PpiC"/>
</dbReference>
<dbReference type="InterPro" id="IPR050280">
    <property type="entry name" value="OMP_Chaperone_SurA"/>
</dbReference>
<dbReference type="Gene3D" id="3.10.50.40">
    <property type="match status" value="1"/>
</dbReference>
<keyword evidence="2 6" id="KW-0732">Signal</keyword>
<accession>A0A8J7LSZ2</accession>
<protein>
    <recommendedName>
        <fullName evidence="1">Parvulin-like PPIase</fullName>
    </recommendedName>
    <alternativeName>
        <fullName evidence="3">Peptidyl-prolyl cis-trans isomerase plp</fullName>
    </alternativeName>
    <alternativeName>
        <fullName evidence="4">Rotamase plp</fullName>
    </alternativeName>
</protein>
<dbReference type="PANTHER" id="PTHR47637:SF1">
    <property type="entry name" value="CHAPERONE SURA"/>
    <property type="match status" value="1"/>
</dbReference>
<evidence type="ECO:0000256" key="2">
    <source>
        <dbReference type="ARBA" id="ARBA00022729"/>
    </source>
</evidence>
<comment type="caution">
    <text evidence="8">The sequence shown here is derived from an EMBL/GenBank/DDBJ whole genome shotgun (WGS) entry which is preliminary data.</text>
</comment>
<dbReference type="SUPFAM" id="SSF109998">
    <property type="entry name" value="Triger factor/SurA peptide-binding domain-like"/>
    <property type="match status" value="1"/>
</dbReference>
<dbReference type="GO" id="GO:0003755">
    <property type="term" value="F:peptidyl-prolyl cis-trans isomerase activity"/>
    <property type="evidence" value="ECO:0007669"/>
    <property type="project" value="UniProtKB-KW"/>
</dbReference>
<dbReference type="PANTHER" id="PTHR47637">
    <property type="entry name" value="CHAPERONE SURA"/>
    <property type="match status" value="1"/>
</dbReference>
<feature type="chain" id="PRO_5035216534" description="Parvulin-like PPIase" evidence="6">
    <location>
        <begin position="30"/>
        <end position="410"/>
    </location>
</feature>
<evidence type="ECO:0000259" key="7">
    <source>
        <dbReference type="PROSITE" id="PS50198"/>
    </source>
</evidence>
<keyword evidence="5" id="KW-0697">Rotamase</keyword>
<evidence type="ECO:0000256" key="4">
    <source>
        <dbReference type="ARBA" id="ARBA00031484"/>
    </source>
</evidence>
<dbReference type="EMBL" id="JAELVR010000013">
    <property type="protein sequence ID" value="MBJ6373378.1"/>
    <property type="molecule type" value="Genomic_DNA"/>
</dbReference>
<evidence type="ECO:0000256" key="1">
    <source>
        <dbReference type="ARBA" id="ARBA00018370"/>
    </source>
</evidence>
<dbReference type="AlphaFoldDB" id="A0A8J7LSZ2"/>
<organism evidence="8 9">
    <name type="scientific">Sedimentitalea arenosa</name>
    <dbReference type="NCBI Taxonomy" id="2798803"/>
    <lineage>
        <taxon>Bacteria</taxon>
        <taxon>Pseudomonadati</taxon>
        <taxon>Pseudomonadota</taxon>
        <taxon>Alphaproteobacteria</taxon>
        <taxon>Rhodobacterales</taxon>
        <taxon>Paracoccaceae</taxon>
        <taxon>Sedimentitalea</taxon>
    </lineage>
</organism>
<dbReference type="InterPro" id="IPR046357">
    <property type="entry name" value="PPIase_dom_sf"/>
</dbReference>
<gene>
    <name evidence="8" type="ORF">JF290_17760</name>
</gene>
<keyword evidence="5 8" id="KW-0413">Isomerase</keyword>
<dbReference type="Gene3D" id="1.10.4030.10">
    <property type="entry name" value="Porin chaperone SurA, peptide-binding domain"/>
    <property type="match status" value="1"/>
</dbReference>
<reference evidence="8" key="1">
    <citation type="submission" date="2020-12" db="EMBL/GenBank/DDBJ databases">
        <title>Sedimentitalea sp. nov., isolated from sand in Incheon.</title>
        <authorList>
            <person name="Kim W."/>
        </authorList>
    </citation>
    <scope>NUCLEOTIDE SEQUENCE</scope>
    <source>
        <strain evidence="8">CAU 1593</strain>
    </source>
</reference>
<keyword evidence="9" id="KW-1185">Reference proteome</keyword>
<proteinExistence type="predicted"/>
<dbReference type="SUPFAM" id="SSF54534">
    <property type="entry name" value="FKBP-like"/>
    <property type="match status" value="1"/>
</dbReference>
<feature type="domain" description="PpiC" evidence="7">
    <location>
        <begin position="168"/>
        <end position="264"/>
    </location>
</feature>
<evidence type="ECO:0000256" key="6">
    <source>
        <dbReference type="SAM" id="SignalP"/>
    </source>
</evidence>
<sequence length="410" mass="44298">MPFPTSFTRPLRHAVLALSLGLGAVAAQAQGLFSPVITVNDEVITQYELEQRAQFLRLLRAPGNPEELAKRDLINDRLRVQAFKDAGIEVTRDDIDAGIEELSSRTNLSPEEFIQALEEGGVAVQTLEDFARANVGWRDLVRARFLAQARPSDAEIDRALGSGGSGGGVRVLLSEIIIPVTPQTMDQVEELAGQIAQIRSYDAFSQAASQYSAAQTRNNGGRMNWIDLNTLPPGLRPLILELTPGDVTDPINLPDAVALFQMRGIQETASAAPRYSAIDYAMYYIPGGRTPEALGTAAQIAASINTCDDLYGINKGQPPERLERESRAPGQIPNDVAVELAKLDEGEISTTLTRSGGQTLVLLMLCSRTADLNQDASREEVAGALVQQRLAASAQSLLDQLRADAVIVER</sequence>
<dbReference type="InterPro" id="IPR027304">
    <property type="entry name" value="Trigger_fact/SurA_dom_sf"/>
</dbReference>
<evidence type="ECO:0000256" key="3">
    <source>
        <dbReference type="ARBA" id="ARBA00030642"/>
    </source>
</evidence>